<dbReference type="InterPro" id="IPR026579">
    <property type="entry name" value="FtsQ"/>
</dbReference>
<dbReference type="InterPro" id="IPR013685">
    <property type="entry name" value="POTRA_FtsQ_type"/>
</dbReference>
<comment type="caution">
    <text evidence="8">The sequence shown here is derived from an EMBL/GenBank/DDBJ whole genome shotgun (WGS) entry which is preliminary data.</text>
</comment>
<feature type="domain" description="POTRA" evidence="7">
    <location>
        <begin position="60"/>
        <end position="134"/>
    </location>
</feature>
<evidence type="ECO:0000256" key="6">
    <source>
        <dbReference type="SAM" id="Phobius"/>
    </source>
</evidence>
<dbReference type="Gene3D" id="3.10.20.310">
    <property type="entry name" value="membrane protein fhac"/>
    <property type="match status" value="1"/>
</dbReference>
<dbReference type="Pfam" id="PF08478">
    <property type="entry name" value="POTRA_1"/>
    <property type="match status" value="1"/>
</dbReference>
<organism evidence="8 9">
    <name type="scientific">Candidatus Sungbacteria bacterium RIFCSPHIGHO2_02_FULL_49_20</name>
    <dbReference type="NCBI Taxonomy" id="1802272"/>
    <lineage>
        <taxon>Bacteria</taxon>
        <taxon>Candidatus Sungiibacteriota</taxon>
    </lineage>
</organism>
<evidence type="ECO:0000313" key="8">
    <source>
        <dbReference type="EMBL" id="OHA00823.1"/>
    </source>
</evidence>
<keyword evidence="6" id="KW-0472">Membrane</keyword>
<accession>A0A1G2KN59</accession>
<dbReference type="AlphaFoldDB" id="A0A1G2KN59"/>
<keyword evidence="2" id="KW-0132">Cell division</keyword>
<evidence type="ECO:0000256" key="4">
    <source>
        <dbReference type="ARBA" id="ARBA00022989"/>
    </source>
</evidence>
<keyword evidence="1" id="KW-1003">Cell membrane</keyword>
<reference evidence="8 9" key="1">
    <citation type="journal article" date="2016" name="Nat. Commun.">
        <title>Thousands of microbial genomes shed light on interconnected biogeochemical processes in an aquifer system.</title>
        <authorList>
            <person name="Anantharaman K."/>
            <person name="Brown C.T."/>
            <person name="Hug L.A."/>
            <person name="Sharon I."/>
            <person name="Castelle C.J."/>
            <person name="Probst A.J."/>
            <person name="Thomas B.C."/>
            <person name="Singh A."/>
            <person name="Wilkins M.J."/>
            <person name="Karaoz U."/>
            <person name="Brodie E.L."/>
            <person name="Williams K.H."/>
            <person name="Hubbard S.S."/>
            <person name="Banfield J.F."/>
        </authorList>
    </citation>
    <scope>NUCLEOTIDE SEQUENCE [LARGE SCALE GENOMIC DNA]</scope>
</reference>
<dbReference type="PANTHER" id="PTHR35851">
    <property type="entry name" value="CELL DIVISION PROTEIN FTSQ"/>
    <property type="match status" value="1"/>
</dbReference>
<gene>
    <name evidence="8" type="ORF">A3C12_01480</name>
</gene>
<protein>
    <recommendedName>
        <fullName evidence="7">POTRA domain-containing protein</fullName>
    </recommendedName>
</protein>
<name>A0A1G2KN59_9BACT</name>
<keyword evidence="5" id="KW-0131">Cell cycle</keyword>
<sequence length="313" mass="35439">MPTDRDYWKPDRVVMRRKAHTRRALFNKNRILALLSLILAGFLWWGLYLLLHLSAVQVVSIEVSGTETLSQNDIQSSLESLIAGDRWHLVPRRNIFFISTASLEKTLKSSVPTIAEVHIKKVFPRALDVTIRERELWAIYCAGEYAIEIVSTSTLAVASPVEIAGLANGRPTESDFSNCYMLDRDGVLYQPAPSVEGSLLLQVRSDEFPSSNDLLGVKSLDPGLIVNLALLSDETREVLGFGVSAFELHKNSPKDVWFEAPERFRVVLTRGSDYREALKTVKTVLDNQIRDRRNALEYIDARFGTRVYYKLRP</sequence>
<evidence type="ECO:0000256" key="5">
    <source>
        <dbReference type="ARBA" id="ARBA00023306"/>
    </source>
</evidence>
<keyword evidence="4 6" id="KW-1133">Transmembrane helix</keyword>
<evidence type="ECO:0000256" key="1">
    <source>
        <dbReference type="ARBA" id="ARBA00022475"/>
    </source>
</evidence>
<evidence type="ECO:0000256" key="2">
    <source>
        <dbReference type="ARBA" id="ARBA00022618"/>
    </source>
</evidence>
<dbReference type="Proteomes" id="UP000178710">
    <property type="component" value="Unassembled WGS sequence"/>
</dbReference>
<evidence type="ECO:0000259" key="7">
    <source>
        <dbReference type="Pfam" id="PF08478"/>
    </source>
</evidence>
<feature type="transmembrane region" description="Helical" evidence="6">
    <location>
        <begin position="31"/>
        <end position="51"/>
    </location>
</feature>
<evidence type="ECO:0000256" key="3">
    <source>
        <dbReference type="ARBA" id="ARBA00022692"/>
    </source>
</evidence>
<evidence type="ECO:0000313" key="9">
    <source>
        <dbReference type="Proteomes" id="UP000178710"/>
    </source>
</evidence>
<dbReference type="EMBL" id="MHQK01000047">
    <property type="protein sequence ID" value="OHA00823.1"/>
    <property type="molecule type" value="Genomic_DNA"/>
</dbReference>
<dbReference type="GO" id="GO:0090529">
    <property type="term" value="P:cell septum assembly"/>
    <property type="evidence" value="ECO:0007669"/>
    <property type="project" value="InterPro"/>
</dbReference>
<keyword evidence="3 6" id="KW-0812">Transmembrane</keyword>
<dbReference type="PANTHER" id="PTHR35851:SF1">
    <property type="entry name" value="CELL DIVISION PROTEIN FTSQ"/>
    <property type="match status" value="1"/>
</dbReference>
<proteinExistence type="predicted"/>